<dbReference type="PANTHER" id="PTHR34180:SF1">
    <property type="entry name" value="BETA-ALANYL-DOPAMINE_CARCININE HYDROLASE"/>
    <property type="match status" value="1"/>
</dbReference>
<dbReference type="InterPro" id="IPR005079">
    <property type="entry name" value="Peptidase_C45_hydrolase"/>
</dbReference>
<dbReference type="InterPro" id="IPR029055">
    <property type="entry name" value="Ntn_hydrolases_N"/>
</dbReference>
<dbReference type="RefSeq" id="WP_344700695.1">
    <property type="nucleotide sequence ID" value="NZ_BAABCK010000004.1"/>
</dbReference>
<gene>
    <name evidence="2" type="ORF">GCM10022378_01330</name>
</gene>
<name>A0ABP7E670_9STAP</name>
<proteinExistence type="predicted"/>
<sequence length="348" mass="40304">MKQFYSDVFQYRGTHYDFGYYQGVQLRDSLILPNREKQWGPKKDRHFLINPEKFISIISQFSPAILDEIYGLADALDTEMEEAFRLFGGYYLEYVRSGCSIFTDSDFMVRNYDSHPRGYEGRYLFYAPTDHGYATIGPSMQITGRIDGMNEKGLVMGYNFTHSKNSDDGFLCNMIGRLILETCANVDEAVALLKEIPHRQSFSYVVLDPEGVSYVIEASPRKVVARRSNVCTNHFHLLDEENRYRQEETRQREQTIQEQQQYSTNPYEAFKVMNNPEHGVFSNKYDASAGTIHTSVYFPKASKAWFVIGPDKKPVIFDFKKWLEGTDVNVKQIKGTLDYHRPFVNMGL</sequence>
<comment type="caution">
    <text evidence="2">The sequence shown here is derived from an EMBL/GenBank/DDBJ whole genome shotgun (WGS) entry which is preliminary data.</text>
</comment>
<keyword evidence="2" id="KW-0808">Transferase</keyword>
<evidence type="ECO:0000259" key="1">
    <source>
        <dbReference type="Pfam" id="PF03417"/>
    </source>
</evidence>
<dbReference type="EMBL" id="BAABCK010000004">
    <property type="protein sequence ID" value="GAA3714336.1"/>
    <property type="molecule type" value="Genomic_DNA"/>
</dbReference>
<organism evidence="2 3">
    <name type="scientific">Salinicoccus jeotgali</name>
    <dbReference type="NCBI Taxonomy" id="381634"/>
    <lineage>
        <taxon>Bacteria</taxon>
        <taxon>Bacillati</taxon>
        <taxon>Bacillota</taxon>
        <taxon>Bacilli</taxon>
        <taxon>Bacillales</taxon>
        <taxon>Staphylococcaceae</taxon>
        <taxon>Salinicoccus</taxon>
    </lineage>
</organism>
<dbReference type="CDD" id="cd01935">
    <property type="entry name" value="Ntn_CGH_like"/>
    <property type="match status" value="1"/>
</dbReference>
<evidence type="ECO:0000313" key="2">
    <source>
        <dbReference type="EMBL" id="GAA3714336.1"/>
    </source>
</evidence>
<feature type="domain" description="Peptidase C45 hydrolase" evidence="1">
    <location>
        <begin position="105"/>
        <end position="311"/>
    </location>
</feature>
<dbReference type="GO" id="GO:0016746">
    <property type="term" value="F:acyltransferase activity"/>
    <property type="evidence" value="ECO:0007669"/>
    <property type="project" value="UniProtKB-KW"/>
</dbReference>
<dbReference type="Gene3D" id="3.60.60.10">
    <property type="entry name" value="Penicillin V Acylase, Chain A"/>
    <property type="match status" value="1"/>
</dbReference>
<dbReference type="InterPro" id="IPR047801">
    <property type="entry name" value="Peptidase_C45"/>
</dbReference>
<dbReference type="InterPro" id="IPR047794">
    <property type="entry name" value="C45_proenzyme-like"/>
</dbReference>
<dbReference type="SUPFAM" id="SSF56235">
    <property type="entry name" value="N-terminal nucleophile aminohydrolases (Ntn hydrolases)"/>
    <property type="match status" value="1"/>
</dbReference>
<accession>A0ABP7E670</accession>
<dbReference type="NCBIfam" id="NF040521">
    <property type="entry name" value="C45_proenzyme"/>
    <property type="match status" value="1"/>
</dbReference>
<reference evidence="3" key="1">
    <citation type="journal article" date="2019" name="Int. J. Syst. Evol. Microbiol.">
        <title>The Global Catalogue of Microorganisms (GCM) 10K type strain sequencing project: providing services to taxonomists for standard genome sequencing and annotation.</title>
        <authorList>
            <consortium name="The Broad Institute Genomics Platform"/>
            <consortium name="The Broad Institute Genome Sequencing Center for Infectious Disease"/>
            <person name="Wu L."/>
            <person name="Ma J."/>
        </authorList>
    </citation>
    <scope>NUCLEOTIDE SEQUENCE [LARGE SCALE GENOMIC DNA]</scope>
    <source>
        <strain evidence="3">JCM 16981</strain>
    </source>
</reference>
<protein>
    <submittedName>
        <fullName evidence="2">C45 family autoproteolytic acyltransferase/hydolase</fullName>
    </submittedName>
</protein>
<dbReference type="Proteomes" id="UP001500920">
    <property type="component" value="Unassembled WGS sequence"/>
</dbReference>
<dbReference type="PANTHER" id="PTHR34180">
    <property type="entry name" value="PEPTIDASE C45"/>
    <property type="match status" value="1"/>
</dbReference>
<keyword evidence="3" id="KW-1185">Reference proteome</keyword>
<dbReference type="Pfam" id="PF03417">
    <property type="entry name" value="AAT"/>
    <property type="match status" value="1"/>
</dbReference>
<evidence type="ECO:0000313" key="3">
    <source>
        <dbReference type="Proteomes" id="UP001500920"/>
    </source>
</evidence>
<keyword evidence="2" id="KW-0012">Acyltransferase</keyword>